<keyword evidence="3" id="KW-1185">Reference proteome</keyword>
<dbReference type="EMBL" id="LXQD01000123">
    <property type="protein sequence ID" value="RCJ37299.1"/>
    <property type="molecule type" value="Genomic_DNA"/>
</dbReference>
<reference evidence="2" key="1">
    <citation type="submission" date="2016-04" db="EMBL/GenBank/DDBJ databases">
        <authorList>
            <person name="Tabuchi Yagui T.R."/>
        </authorList>
    </citation>
    <scope>NUCLEOTIDE SEQUENCE [LARGE SCALE GENOMIC DNA]</scope>
    <source>
        <strain evidence="2">NIES-26</strain>
    </source>
</reference>
<protein>
    <submittedName>
        <fullName evidence="2">Transcriptional regulator</fullName>
    </submittedName>
</protein>
<organism evidence="2 3">
    <name type="scientific">Nostoc minutum NIES-26</name>
    <dbReference type="NCBI Taxonomy" id="1844469"/>
    <lineage>
        <taxon>Bacteria</taxon>
        <taxon>Bacillati</taxon>
        <taxon>Cyanobacteriota</taxon>
        <taxon>Cyanophyceae</taxon>
        <taxon>Nostocales</taxon>
        <taxon>Nostocaceae</taxon>
        <taxon>Nostoc</taxon>
    </lineage>
</organism>
<dbReference type="Pfam" id="PF13560">
    <property type="entry name" value="HTH_31"/>
    <property type="match status" value="1"/>
</dbReference>
<evidence type="ECO:0000259" key="1">
    <source>
        <dbReference type="PROSITE" id="PS50943"/>
    </source>
</evidence>
<comment type="caution">
    <text evidence="2">The sequence shown here is derived from an EMBL/GenBank/DDBJ whole genome shotgun (WGS) entry which is preliminary data.</text>
</comment>
<dbReference type="Gene3D" id="1.10.260.40">
    <property type="entry name" value="lambda repressor-like DNA-binding domains"/>
    <property type="match status" value="1"/>
</dbReference>
<dbReference type="CDD" id="cd00093">
    <property type="entry name" value="HTH_XRE"/>
    <property type="match status" value="1"/>
</dbReference>
<dbReference type="InterPro" id="IPR010982">
    <property type="entry name" value="Lambda_DNA-bd_dom_sf"/>
</dbReference>
<dbReference type="AlphaFoldDB" id="A0A367RMM6"/>
<dbReference type="SMART" id="SM00530">
    <property type="entry name" value="HTH_XRE"/>
    <property type="match status" value="1"/>
</dbReference>
<gene>
    <name evidence="2" type="ORF">A6770_40315</name>
</gene>
<evidence type="ECO:0000313" key="3">
    <source>
        <dbReference type="Proteomes" id="UP000252107"/>
    </source>
</evidence>
<evidence type="ECO:0000313" key="2">
    <source>
        <dbReference type="EMBL" id="RCJ37299.1"/>
    </source>
</evidence>
<name>A0A367RMM6_9NOSO</name>
<sequence>MNLRALRERARLTVLDVAKDLDCAESSIRNWEKGRTTPKLEVWQVFRLRDLYECTEEELVQAVKESMQAQEA</sequence>
<proteinExistence type="predicted"/>
<dbReference type="PROSITE" id="PS50943">
    <property type="entry name" value="HTH_CROC1"/>
    <property type="match status" value="1"/>
</dbReference>
<feature type="domain" description="HTH cro/C1-type" evidence="1">
    <location>
        <begin position="3"/>
        <end position="59"/>
    </location>
</feature>
<dbReference type="GO" id="GO:0003677">
    <property type="term" value="F:DNA binding"/>
    <property type="evidence" value="ECO:0007669"/>
    <property type="project" value="InterPro"/>
</dbReference>
<accession>A0A367RMM6</accession>
<dbReference type="Proteomes" id="UP000252107">
    <property type="component" value="Unassembled WGS sequence"/>
</dbReference>
<dbReference type="SUPFAM" id="SSF47413">
    <property type="entry name" value="lambda repressor-like DNA-binding domains"/>
    <property type="match status" value="1"/>
</dbReference>
<dbReference type="InterPro" id="IPR001387">
    <property type="entry name" value="Cro/C1-type_HTH"/>
</dbReference>